<evidence type="ECO:0000256" key="1">
    <source>
        <dbReference type="SAM" id="SignalP"/>
    </source>
</evidence>
<reference evidence="2 3" key="1">
    <citation type="submission" date="2021-01" db="EMBL/GenBank/DDBJ databases">
        <title>Whole genome shotgun sequence of Actinoplanes durhamensis NBRC 14914.</title>
        <authorList>
            <person name="Komaki H."/>
            <person name="Tamura T."/>
        </authorList>
    </citation>
    <scope>NUCLEOTIDE SEQUENCE [LARGE SCALE GENOMIC DNA]</scope>
    <source>
        <strain evidence="2 3">NBRC 14914</strain>
    </source>
</reference>
<feature type="signal peptide" evidence="1">
    <location>
        <begin position="1"/>
        <end position="30"/>
    </location>
</feature>
<accession>A0ABQ3Z804</accession>
<dbReference type="PROSITE" id="PS51257">
    <property type="entry name" value="PROKAR_LIPOPROTEIN"/>
    <property type="match status" value="1"/>
</dbReference>
<evidence type="ECO:0000313" key="2">
    <source>
        <dbReference type="EMBL" id="GIE05972.1"/>
    </source>
</evidence>
<evidence type="ECO:0008006" key="4">
    <source>
        <dbReference type="Google" id="ProtNLM"/>
    </source>
</evidence>
<dbReference type="EMBL" id="BOML01000058">
    <property type="protein sequence ID" value="GIE05972.1"/>
    <property type="molecule type" value="Genomic_DNA"/>
</dbReference>
<gene>
    <name evidence="2" type="ORF">Adu01nite_73220</name>
</gene>
<keyword evidence="3" id="KW-1185">Reference proteome</keyword>
<protein>
    <recommendedName>
        <fullName evidence="4">DUF3558 domain-containing protein</fullName>
    </recommendedName>
</protein>
<dbReference type="Proteomes" id="UP000637628">
    <property type="component" value="Unassembled WGS sequence"/>
</dbReference>
<name>A0ABQ3Z804_9ACTN</name>
<dbReference type="RefSeq" id="WP_203733832.1">
    <property type="nucleotide sequence ID" value="NZ_BAAATX010000036.1"/>
</dbReference>
<sequence>MPFDARTVRFPLVLLLLGLFVLAVAGCADAQPVEPSPSAAPPPSGSPAGVLAAVGRAPGIRAVPADLTPALSAAGDDLGFDPRKCEAAPAADRLDDPCVFGDPAGAKRVVLYVLVYRNQFHLTGTYARVLNEVLEDALLDDGTP</sequence>
<evidence type="ECO:0000313" key="3">
    <source>
        <dbReference type="Proteomes" id="UP000637628"/>
    </source>
</evidence>
<keyword evidence="1" id="KW-0732">Signal</keyword>
<organism evidence="2 3">
    <name type="scientific">Paractinoplanes durhamensis</name>
    <dbReference type="NCBI Taxonomy" id="113563"/>
    <lineage>
        <taxon>Bacteria</taxon>
        <taxon>Bacillati</taxon>
        <taxon>Actinomycetota</taxon>
        <taxon>Actinomycetes</taxon>
        <taxon>Micromonosporales</taxon>
        <taxon>Micromonosporaceae</taxon>
        <taxon>Paractinoplanes</taxon>
    </lineage>
</organism>
<feature type="chain" id="PRO_5046776059" description="DUF3558 domain-containing protein" evidence="1">
    <location>
        <begin position="31"/>
        <end position="144"/>
    </location>
</feature>
<proteinExistence type="predicted"/>
<comment type="caution">
    <text evidence="2">The sequence shown here is derived from an EMBL/GenBank/DDBJ whole genome shotgun (WGS) entry which is preliminary data.</text>
</comment>